<dbReference type="GO" id="GO:0016740">
    <property type="term" value="F:transferase activity"/>
    <property type="evidence" value="ECO:0007669"/>
    <property type="project" value="UniProtKB-KW"/>
</dbReference>
<feature type="compositionally biased region" description="Gly residues" evidence="3">
    <location>
        <begin position="362"/>
        <end position="371"/>
    </location>
</feature>
<evidence type="ECO:0000256" key="1">
    <source>
        <dbReference type="ARBA" id="ARBA00022679"/>
    </source>
</evidence>
<evidence type="ECO:0000256" key="2">
    <source>
        <dbReference type="ARBA" id="ARBA00022786"/>
    </source>
</evidence>
<feature type="compositionally biased region" description="Polar residues" evidence="3">
    <location>
        <begin position="1"/>
        <end position="12"/>
    </location>
</feature>
<dbReference type="PROSITE" id="PS50127">
    <property type="entry name" value="UBC_2"/>
    <property type="match status" value="1"/>
</dbReference>
<evidence type="ECO:0000313" key="6">
    <source>
        <dbReference type="Proteomes" id="UP000799772"/>
    </source>
</evidence>
<feature type="compositionally biased region" description="Pro residues" evidence="3">
    <location>
        <begin position="72"/>
        <end position="82"/>
    </location>
</feature>
<feature type="region of interest" description="Disordered" evidence="3">
    <location>
        <begin position="1"/>
        <end position="119"/>
    </location>
</feature>
<feature type="compositionally biased region" description="Low complexity" evidence="3">
    <location>
        <begin position="20"/>
        <end position="33"/>
    </location>
</feature>
<feature type="region of interest" description="Disordered" evidence="3">
    <location>
        <begin position="918"/>
        <end position="969"/>
    </location>
</feature>
<dbReference type="SUPFAM" id="SSF54495">
    <property type="entry name" value="UBC-like"/>
    <property type="match status" value="1"/>
</dbReference>
<protein>
    <recommendedName>
        <fullName evidence="4">UBC core domain-containing protein</fullName>
    </recommendedName>
</protein>
<dbReference type="InterPro" id="IPR000608">
    <property type="entry name" value="UBC"/>
</dbReference>
<dbReference type="EMBL" id="ML978126">
    <property type="protein sequence ID" value="KAF2098517.1"/>
    <property type="molecule type" value="Genomic_DNA"/>
</dbReference>
<feature type="region of interest" description="Disordered" evidence="3">
    <location>
        <begin position="497"/>
        <end position="522"/>
    </location>
</feature>
<gene>
    <name evidence="5" type="ORF">NA57DRAFT_56180</name>
</gene>
<keyword evidence="2" id="KW-0833">Ubl conjugation pathway</keyword>
<evidence type="ECO:0000256" key="3">
    <source>
        <dbReference type="SAM" id="MobiDB-lite"/>
    </source>
</evidence>
<comment type="caution">
    <text evidence="5">The sequence shown here is derived from an EMBL/GenBank/DDBJ whole genome shotgun (WGS) entry which is preliminary data.</text>
</comment>
<evidence type="ECO:0000313" key="5">
    <source>
        <dbReference type="EMBL" id="KAF2098517.1"/>
    </source>
</evidence>
<sequence>MGATPSKLTLNCFSRRTEAPRSSSAPSASPTSTHQQPAKNTTLIASKSTLFHKMKLKVKGKLKPRNANLDPSPTPPPPPLPLPTIQQLAQPSADDGPVSSRTRHAKKNTQALPQSLIPPPPPPQAPIFAFPPPAGFPPLTGGPPIPPPGFFDQNVPHPLFTPEFDFAEPFAFSKKTASKVKSKVTKVVANLLVRDDDDNLSTLRISGRSPVDSDSEEGVLQTFVLKALREQQCPECAAKNGPTKSSKAKEVNSRDAPLFRTGLDVMKQARKWITEGKKATLTPIECADCSAHFCLWCSATGVKKNHSCKDTAPSTATGAALTVWILLCGLDEILREEAASTPSPRKQTKSKKYDNLPNPKGTGYGGSGSYGSGSWSDDSGFPEEIENGSPGVNPCNKYDETHLQRVITFLGRLIPSIITNNMFPENAKHQHAVIPTMIAKSRLIHFAAESLRNDSLQEVISLRETFDPLLQLLNVLAKAPQTSKLCLEEQPIPGKDQDLLHISIPPTRWGNKSKGKAKASEQEMSPPLEGHMQQLLVQCEAFQRTANPKNSSKKSKTKEFQEMLTLCEGVIDLAKLLKVKTEVEETSTSEAMSRTTSTTASKEESWHRANCFAEIPDDSLVNSLNYHFSERAKGIHNPPAGRMKRLLVERVSLATSLPPGIFVRHEESRPDVLKALILGPADTPYHHGAFEFDIFCPHSYPSSPPLVQFKTTGNGRENMNPNLYNDGKVCLSLLGTWSGQPWISGQSTLLQVLLSLQAMVFCAEPYYNEPGWSSNKNDASSRAYNQNLYRATTDVGMVEWLEGMEKRAKEAEKAQKASKAKKSGDEKDAPGARSADNVWDGILSHHFSQNADEILSMVKQWNEEVEETVKKRNEQQAKKKNNNNFDIPVAQGWGKTPLVNLVPRLEAGLKNCVRRAEAQAKVTAKAQTPEREQEEQSIAIKSPAELKTKESEEGENGGVENGRKRRRLR</sequence>
<dbReference type="OrthoDB" id="47801at2759"/>
<dbReference type="Pfam" id="PF00179">
    <property type="entry name" value="UQ_con"/>
    <property type="match status" value="1"/>
</dbReference>
<reference evidence="5" key="1">
    <citation type="journal article" date="2020" name="Stud. Mycol.">
        <title>101 Dothideomycetes genomes: a test case for predicting lifestyles and emergence of pathogens.</title>
        <authorList>
            <person name="Haridas S."/>
            <person name="Albert R."/>
            <person name="Binder M."/>
            <person name="Bloem J."/>
            <person name="Labutti K."/>
            <person name="Salamov A."/>
            <person name="Andreopoulos B."/>
            <person name="Baker S."/>
            <person name="Barry K."/>
            <person name="Bills G."/>
            <person name="Bluhm B."/>
            <person name="Cannon C."/>
            <person name="Castanera R."/>
            <person name="Culley D."/>
            <person name="Daum C."/>
            <person name="Ezra D."/>
            <person name="Gonzalez J."/>
            <person name="Henrissat B."/>
            <person name="Kuo A."/>
            <person name="Liang C."/>
            <person name="Lipzen A."/>
            <person name="Lutzoni F."/>
            <person name="Magnuson J."/>
            <person name="Mondo S."/>
            <person name="Nolan M."/>
            <person name="Ohm R."/>
            <person name="Pangilinan J."/>
            <person name="Park H.-J."/>
            <person name="Ramirez L."/>
            <person name="Alfaro M."/>
            <person name="Sun H."/>
            <person name="Tritt A."/>
            <person name="Yoshinaga Y."/>
            <person name="Zwiers L.-H."/>
            <person name="Turgeon B."/>
            <person name="Goodwin S."/>
            <person name="Spatafora J."/>
            <person name="Crous P."/>
            <person name="Grigoriev I."/>
        </authorList>
    </citation>
    <scope>NUCLEOTIDE SEQUENCE</scope>
    <source>
        <strain evidence="5">CBS 133067</strain>
    </source>
</reference>
<keyword evidence="6" id="KW-1185">Reference proteome</keyword>
<feature type="region of interest" description="Disordered" evidence="3">
    <location>
        <begin position="338"/>
        <end position="386"/>
    </location>
</feature>
<organism evidence="5 6">
    <name type="scientific">Rhizodiscina lignyota</name>
    <dbReference type="NCBI Taxonomy" id="1504668"/>
    <lineage>
        <taxon>Eukaryota</taxon>
        <taxon>Fungi</taxon>
        <taxon>Dikarya</taxon>
        <taxon>Ascomycota</taxon>
        <taxon>Pezizomycotina</taxon>
        <taxon>Dothideomycetes</taxon>
        <taxon>Pleosporomycetidae</taxon>
        <taxon>Aulographales</taxon>
        <taxon>Rhizodiscinaceae</taxon>
        <taxon>Rhizodiscina</taxon>
    </lineage>
</organism>
<keyword evidence="1" id="KW-0808">Transferase</keyword>
<name>A0A9P4M8M9_9PEZI</name>
<accession>A0A9P4M8M9</accession>
<dbReference type="Gene3D" id="3.10.110.10">
    <property type="entry name" value="Ubiquitin Conjugating Enzyme"/>
    <property type="match status" value="1"/>
</dbReference>
<dbReference type="InterPro" id="IPR016135">
    <property type="entry name" value="UBQ-conjugating_enzyme/RWD"/>
</dbReference>
<dbReference type="Proteomes" id="UP000799772">
    <property type="component" value="Unassembled WGS sequence"/>
</dbReference>
<dbReference type="AlphaFoldDB" id="A0A9P4M8M9"/>
<feature type="compositionally biased region" description="Polar residues" evidence="3">
    <location>
        <begin position="34"/>
        <end position="49"/>
    </location>
</feature>
<evidence type="ECO:0000259" key="4">
    <source>
        <dbReference type="PROSITE" id="PS50127"/>
    </source>
</evidence>
<feature type="region of interest" description="Disordered" evidence="3">
    <location>
        <begin position="809"/>
        <end position="836"/>
    </location>
</feature>
<feature type="domain" description="UBC core" evidence="4">
    <location>
        <begin position="641"/>
        <end position="802"/>
    </location>
</feature>
<dbReference type="SMART" id="SM00212">
    <property type="entry name" value="UBCc"/>
    <property type="match status" value="1"/>
</dbReference>
<proteinExistence type="predicted"/>
<dbReference type="PANTHER" id="PTHR46116">
    <property type="entry name" value="(E3-INDEPENDENT) E2 UBIQUITIN-CONJUGATING ENZYME"/>
    <property type="match status" value="1"/>
</dbReference>
<dbReference type="PANTHER" id="PTHR46116:SF39">
    <property type="entry name" value="BACULOVIRAL IAP REPEAT-CONTAINING PROTEIN 6"/>
    <property type="match status" value="1"/>
</dbReference>
<feature type="compositionally biased region" description="Basic residues" evidence="3">
    <location>
        <begin position="50"/>
        <end position="64"/>
    </location>
</feature>